<gene>
    <name evidence="1" type="ORF">MPL1032_10187</name>
</gene>
<name>A0A0K2VNB0_MESPL</name>
<dbReference type="AlphaFoldDB" id="A0A0K2VNB0"/>
<protein>
    <recommendedName>
        <fullName evidence="3">Transmembrane transcriptional regulator (Anti-sigma factor)</fullName>
    </recommendedName>
</protein>
<sequence length="266" mass="29042">MWGAVMWPNSRISDEEINRFLDGELSPSQRSDLQARLAQEPERAAEVFAHAQRMEALRNAQPRRTFPPRASLEKARQLERVFRRKKLVAFLKLQVAAVALIAVGWSANSLTVPLRQGGKTADETFILAARDALKVAQLNAGPDRGNEPKQDKIERLVGAVNVSMPALPSVWVVKDVQVQPWNGQQSLVVTADTPSVGRITLVAAPMNGEDAVPPTPATDGRVPTVYWQSGGTAYALMGSAAPDRLEVEAKQIEVATRRNVAPKTRG</sequence>
<dbReference type="EMBL" id="CCND01000001">
    <property type="protein sequence ID" value="CDX49103.1"/>
    <property type="molecule type" value="Genomic_DNA"/>
</dbReference>
<dbReference type="Proteomes" id="UP000182888">
    <property type="component" value="Unassembled WGS sequence"/>
</dbReference>
<evidence type="ECO:0000313" key="2">
    <source>
        <dbReference type="Proteomes" id="UP000182888"/>
    </source>
</evidence>
<evidence type="ECO:0008006" key="3">
    <source>
        <dbReference type="Google" id="ProtNLM"/>
    </source>
</evidence>
<reference evidence="2" key="1">
    <citation type="submission" date="2014-08" db="EMBL/GenBank/DDBJ databases">
        <authorList>
            <person name="Edwards T."/>
        </authorList>
    </citation>
    <scope>NUCLEOTIDE SEQUENCE [LARGE SCALE GENOMIC DNA]</scope>
</reference>
<proteinExistence type="predicted"/>
<organism evidence="1 2">
    <name type="scientific">Mesorhizobium plurifarium</name>
    <dbReference type="NCBI Taxonomy" id="69974"/>
    <lineage>
        <taxon>Bacteria</taxon>
        <taxon>Pseudomonadati</taxon>
        <taxon>Pseudomonadota</taxon>
        <taxon>Alphaproteobacteria</taxon>
        <taxon>Hyphomicrobiales</taxon>
        <taxon>Phyllobacteriaceae</taxon>
        <taxon>Mesorhizobium</taxon>
    </lineage>
</organism>
<evidence type="ECO:0000313" key="1">
    <source>
        <dbReference type="EMBL" id="CDX49103.1"/>
    </source>
</evidence>
<accession>A0A0K2VNB0</accession>